<evidence type="ECO:0000313" key="5">
    <source>
        <dbReference type="Proteomes" id="UP000693672"/>
    </source>
</evidence>
<dbReference type="Proteomes" id="UP000693672">
    <property type="component" value="Unassembled WGS sequence"/>
</dbReference>
<dbReference type="GO" id="GO:0016791">
    <property type="term" value="F:phosphatase activity"/>
    <property type="evidence" value="ECO:0007669"/>
    <property type="project" value="TreeGrafter"/>
</dbReference>
<dbReference type="AlphaFoldDB" id="A0A916K4L2"/>
<dbReference type="Pfam" id="PF00072">
    <property type="entry name" value="Response_reg"/>
    <property type="match status" value="1"/>
</dbReference>
<keyword evidence="2" id="KW-0597">Phosphoprotein</keyword>
<name>A0A916K4L2_9BACL</name>
<evidence type="ECO:0000256" key="2">
    <source>
        <dbReference type="PROSITE-ProRule" id="PRU00169"/>
    </source>
</evidence>
<keyword evidence="5" id="KW-1185">Reference proteome</keyword>
<dbReference type="GO" id="GO:0000160">
    <property type="term" value="P:phosphorelay signal transduction system"/>
    <property type="evidence" value="ECO:0007669"/>
    <property type="project" value="InterPro"/>
</dbReference>
<dbReference type="RefSeq" id="WP_218094325.1">
    <property type="nucleotide sequence ID" value="NZ_CAJVAS010000026.1"/>
</dbReference>
<reference evidence="4" key="1">
    <citation type="submission" date="2021-06" db="EMBL/GenBank/DDBJ databases">
        <authorList>
            <person name="Criscuolo A."/>
        </authorList>
    </citation>
    <scope>NUCLEOTIDE SEQUENCE</scope>
    <source>
        <strain evidence="4">CIP111600</strain>
    </source>
</reference>
<proteinExistence type="predicted"/>
<feature type="modified residue" description="4-aspartylphosphate" evidence="2">
    <location>
        <position position="58"/>
    </location>
</feature>
<accession>A0A916K4L2</accession>
<dbReference type="PANTHER" id="PTHR43156">
    <property type="entry name" value="STAGE II SPORULATION PROTEIN E-RELATED"/>
    <property type="match status" value="1"/>
</dbReference>
<comment type="caution">
    <text evidence="4">The sequence shown here is derived from an EMBL/GenBank/DDBJ whole genome shotgun (WGS) entry which is preliminary data.</text>
</comment>
<dbReference type="PROSITE" id="PS50110">
    <property type="entry name" value="RESPONSE_REGULATORY"/>
    <property type="match status" value="1"/>
</dbReference>
<feature type="domain" description="Response regulatory" evidence="3">
    <location>
        <begin position="2"/>
        <end position="125"/>
    </location>
</feature>
<evidence type="ECO:0000256" key="1">
    <source>
        <dbReference type="ARBA" id="ARBA00022801"/>
    </source>
</evidence>
<protein>
    <submittedName>
        <fullName evidence="4">Regulator of RpoS</fullName>
    </submittedName>
</protein>
<dbReference type="SMART" id="SM00448">
    <property type="entry name" value="REC"/>
    <property type="match status" value="1"/>
</dbReference>
<dbReference type="SMART" id="SM00331">
    <property type="entry name" value="PP2C_SIG"/>
    <property type="match status" value="1"/>
</dbReference>
<sequence length="385" mass="43552">MNIAIVDDNPINLIVIEKILMSAGYDSFWKFASAGDLLDRLQEHAETGSIPVDLILMDMMMPELDGIEACRRIQQNERLKDIPVIIVTAVGDSIKLAEALEAGASDYVMKPINKVELIARIRAALRLKYEKDWHKEYETRLRGELELAKQVQSSVLSPPLHREQLDIRAAYYPSSELAGDLYAWYRIDDDRYGVILLDMMGHGISSSLVCMFISSVMQDTIIRFVSPEFVIAELNRYMNQLNRKKPSVNYYFTAIYLLIDTKHKKVEYVNAGHPPGLLFEEGQSPILLNQGSCAVGFFDQMDIVSSSFTYERPIRIALYTDGLLESIPLPDNHPDEVPEYDVLAGRLCDSISQEQDPGVLVDKLLPAQAWEEQSDDICMVLIRAT</sequence>
<keyword evidence="1" id="KW-0378">Hydrolase</keyword>
<dbReference type="EMBL" id="CAJVAS010000026">
    <property type="protein sequence ID" value="CAG7644032.1"/>
    <property type="molecule type" value="Genomic_DNA"/>
</dbReference>
<dbReference type="InterPro" id="IPR052016">
    <property type="entry name" value="Bact_Sigma-Reg"/>
</dbReference>
<gene>
    <name evidence="4" type="primary">rssB_6</name>
    <name evidence="4" type="ORF">PAESOLCIP111_04607</name>
</gene>
<dbReference type="Pfam" id="PF07228">
    <property type="entry name" value="SpoIIE"/>
    <property type="match status" value="1"/>
</dbReference>
<evidence type="ECO:0000313" key="4">
    <source>
        <dbReference type="EMBL" id="CAG7644032.1"/>
    </source>
</evidence>
<dbReference type="InterPro" id="IPR001932">
    <property type="entry name" value="PPM-type_phosphatase-like_dom"/>
</dbReference>
<organism evidence="4 5">
    <name type="scientific">Paenibacillus solanacearum</name>
    <dbReference type="NCBI Taxonomy" id="2048548"/>
    <lineage>
        <taxon>Bacteria</taxon>
        <taxon>Bacillati</taxon>
        <taxon>Bacillota</taxon>
        <taxon>Bacilli</taxon>
        <taxon>Bacillales</taxon>
        <taxon>Paenibacillaceae</taxon>
        <taxon>Paenibacillus</taxon>
    </lineage>
</organism>
<dbReference type="InterPro" id="IPR001789">
    <property type="entry name" value="Sig_transdc_resp-reg_receiver"/>
</dbReference>
<dbReference type="PANTHER" id="PTHR43156:SF14">
    <property type="entry name" value="PHOSPHOSERINE PHOSPHATASE RSBP"/>
    <property type="match status" value="1"/>
</dbReference>
<evidence type="ECO:0000259" key="3">
    <source>
        <dbReference type="PROSITE" id="PS50110"/>
    </source>
</evidence>